<protein>
    <submittedName>
        <fullName evidence="2">Uncharacterized protein</fullName>
    </submittedName>
</protein>
<sequence length="320" mass="35048">MAFSLSDLVNKGLCGLCKEVSLAVLPRLYMEEVMLELRRRKIEVGRKGVDKRNLVALLQNLMTLEYSEADERGQEEISHRTMSENPLNSRSQHESGETNVKVLITSEELIDSASQEHGQESGSANQQNATPQPQTHMQTNMKDTNREGSAVEEGNISGSTNMMDTTTSTDRVPAGNTANFAALQHSTASSAKTSVHLAGDHTYTERRLSESEVRSVPVRTSSLNLAQCSQQQGSVMEVPLVTVTMCPSPSLRNRQNGGMEEMMEKKSESDDRMEDGIGGDSDDCGDEAILEDDEKAVQDSVTPANEVNCHTCICKLNFTT</sequence>
<feature type="region of interest" description="Disordered" evidence="1">
    <location>
        <begin position="113"/>
        <end position="170"/>
    </location>
</feature>
<evidence type="ECO:0000256" key="1">
    <source>
        <dbReference type="SAM" id="MobiDB-lite"/>
    </source>
</evidence>
<evidence type="ECO:0000313" key="2">
    <source>
        <dbReference type="EMBL" id="EEN48663.1"/>
    </source>
</evidence>
<feature type="compositionally biased region" description="Basic and acidic residues" evidence="1">
    <location>
        <begin position="69"/>
        <end position="82"/>
    </location>
</feature>
<dbReference type="AlphaFoldDB" id="C3ZFQ5"/>
<reference evidence="2" key="1">
    <citation type="journal article" date="2008" name="Nature">
        <title>The amphioxus genome and the evolution of the chordate karyotype.</title>
        <authorList>
            <consortium name="US DOE Joint Genome Institute (JGI-PGF)"/>
            <person name="Putnam N.H."/>
            <person name="Butts T."/>
            <person name="Ferrier D.E.K."/>
            <person name="Furlong R.F."/>
            <person name="Hellsten U."/>
            <person name="Kawashima T."/>
            <person name="Robinson-Rechavi M."/>
            <person name="Shoguchi E."/>
            <person name="Terry A."/>
            <person name="Yu J.-K."/>
            <person name="Benito-Gutierrez E.L."/>
            <person name="Dubchak I."/>
            <person name="Garcia-Fernandez J."/>
            <person name="Gibson-Brown J.J."/>
            <person name="Grigoriev I.V."/>
            <person name="Horton A.C."/>
            <person name="de Jong P.J."/>
            <person name="Jurka J."/>
            <person name="Kapitonov V.V."/>
            <person name="Kohara Y."/>
            <person name="Kuroki Y."/>
            <person name="Lindquist E."/>
            <person name="Lucas S."/>
            <person name="Osoegawa K."/>
            <person name="Pennacchio L.A."/>
            <person name="Salamov A.A."/>
            <person name="Satou Y."/>
            <person name="Sauka-Spengler T."/>
            <person name="Schmutz J."/>
            <person name="Shin-I T."/>
            <person name="Toyoda A."/>
            <person name="Bronner-Fraser M."/>
            <person name="Fujiyama A."/>
            <person name="Holland L.Z."/>
            <person name="Holland P.W.H."/>
            <person name="Satoh N."/>
            <person name="Rokhsar D.S."/>
        </authorList>
    </citation>
    <scope>NUCLEOTIDE SEQUENCE [LARGE SCALE GENOMIC DNA]</scope>
    <source>
        <strain evidence="2">S238N-H82</strain>
        <tissue evidence="2">Testes</tissue>
    </source>
</reference>
<accession>C3ZFQ5</accession>
<dbReference type="InParanoid" id="C3ZFQ5"/>
<feature type="compositionally biased region" description="Polar residues" evidence="1">
    <location>
        <begin position="113"/>
        <end position="142"/>
    </location>
</feature>
<feature type="region of interest" description="Disordered" evidence="1">
    <location>
        <begin position="69"/>
        <end position="97"/>
    </location>
</feature>
<dbReference type="EMBL" id="GG666614">
    <property type="protein sequence ID" value="EEN48663.1"/>
    <property type="molecule type" value="Genomic_DNA"/>
</dbReference>
<organism>
    <name type="scientific">Branchiostoma floridae</name>
    <name type="common">Florida lancelet</name>
    <name type="synonym">Amphioxus</name>
    <dbReference type="NCBI Taxonomy" id="7739"/>
    <lineage>
        <taxon>Eukaryota</taxon>
        <taxon>Metazoa</taxon>
        <taxon>Chordata</taxon>
        <taxon>Cephalochordata</taxon>
        <taxon>Leptocardii</taxon>
        <taxon>Amphioxiformes</taxon>
        <taxon>Branchiostomatidae</taxon>
        <taxon>Branchiostoma</taxon>
    </lineage>
</organism>
<proteinExistence type="predicted"/>
<feature type="region of interest" description="Disordered" evidence="1">
    <location>
        <begin position="249"/>
        <end position="285"/>
    </location>
</feature>
<gene>
    <name evidence="2" type="ORF">BRAFLDRAFT_85127</name>
</gene>
<name>C3ZFQ5_BRAFL</name>
<feature type="compositionally biased region" description="Low complexity" evidence="1">
    <location>
        <begin position="159"/>
        <end position="170"/>
    </location>
</feature>